<organism evidence="1 2">
    <name type="scientific">Microbacterium marmarense</name>
    <dbReference type="NCBI Taxonomy" id="3122051"/>
    <lineage>
        <taxon>Bacteria</taxon>
        <taxon>Bacillati</taxon>
        <taxon>Actinomycetota</taxon>
        <taxon>Actinomycetes</taxon>
        <taxon>Micrococcales</taxon>
        <taxon>Microbacteriaceae</taxon>
        <taxon>Microbacterium</taxon>
    </lineage>
</organism>
<gene>
    <name evidence="1" type="ORF">WDU96_06035</name>
</gene>
<comment type="caution">
    <text evidence="1">The sequence shown here is derived from an EMBL/GenBank/DDBJ whole genome shotgun (WGS) entry which is preliminary data.</text>
</comment>
<dbReference type="Proteomes" id="UP001368654">
    <property type="component" value="Unassembled WGS sequence"/>
</dbReference>
<protein>
    <submittedName>
        <fullName evidence="1">Uncharacterized protein</fullName>
    </submittedName>
</protein>
<reference evidence="1 2" key="1">
    <citation type="submission" date="2024-02" db="EMBL/GenBank/DDBJ databases">
        <authorList>
            <person name="Saticioglu I.B."/>
        </authorList>
    </citation>
    <scope>NUCLEOTIDE SEQUENCE [LARGE SCALE GENOMIC DNA]</scope>
    <source>
        <strain evidence="1 2">Mu-86</strain>
    </source>
</reference>
<evidence type="ECO:0000313" key="2">
    <source>
        <dbReference type="Proteomes" id="UP001368654"/>
    </source>
</evidence>
<dbReference type="RefSeq" id="WP_337337564.1">
    <property type="nucleotide sequence ID" value="NZ_JBBDGL010000001.1"/>
</dbReference>
<accession>A0ABU8LTQ2</accession>
<sequence length="168" mass="19203">MGESQPSRRAKLTFAWPHGGQNFSFDLGGTLKYGEYDGHEFFAESKNYAEPSDLPKHYSKFLAQCYVAYDKMPSRADHFMWIAWSPHSITDWPKLTTSDYVRTHVLKHRERVFGTDDEAKAAALVNEDVVSAVASRLWLVVLSTKQETLVISKEHRSVIEAYETKKGE</sequence>
<dbReference type="EMBL" id="JBBDGL010000001">
    <property type="protein sequence ID" value="MEJ1155157.1"/>
    <property type="molecule type" value="Genomic_DNA"/>
</dbReference>
<evidence type="ECO:0000313" key="1">
    <source>
        <dbReference type="EMBL" id="MEJ1155157.1"/>
    </source>
</evidence>
<keyword evidence="2" id="KW-1185">Reference proteome</keyword>
<name>A0ABU8LTQ2_9MICO</name>
<proteinExistence type="predicted"/>